<comment type="caution">
    <text evidence="1">The sequence shown here is derived from an EMBL/GenBank/DDBJ whole genome shotgun (WGS) entry which is preliminary data.</text>
</comment>
<dbReference type="RefSeq" id="WP_224607723.1">
    <property type="nucleotide sequence ID" value="NZ_JAIQXV010000007.1"/>
</dbReference>
<protein>
    <recommendedName>
        <fullName evidence="3">Shikimate kinase</fullName>
    </recommendedName>
</protein>
<accession>A0ABW1ZJ33</accession>
<dbReference type="Proteomes" id="UP001596317">
    <property type="component" value="Unassembled WGS sequence"/>
</dbReference>
<dbReference type="SUPFAM" id="SSF52540">
    <property type="entry name" value="P-loop containing nucleoside triphosphate hydrolases"/>
    <property type="match status" value="1"/>
</dbReference>
<evidence type="ECO:0000313" key="1">
    <source>
        <dbReference type="EMBL" id="MFC6660186.1"/>
    </source>
</evidence>
<name>A0ABW1ZJ33_9DEIO</name>
<evidence type="ECO:0000313" key="2">
    <source>
        <dbReference type="Proteomes" id="UP001596317"/>
    </source>
</evidence>
<dbReference type="InterPro" id="IPR027417">
    <property type="entry name" value="P-loop_NTPase"/>
</dbReference>
<evidence type="ECO:0008006" key="3">
    <source>
        <dbReference type="Google" id="ProtNLM"/>
    </source>
</evidence>
<dbReference type="EMBL" id="JBHSWB010000001">
    <property type="protein sequence ID" value="MFC6660186.1"/>
    <property type="molecule type" value="Genomic_DNA"/>
</dbReference>
<reference evidence="2" key="1">
    <citation type="journal article" date="2019" name="Int. J. Syst. Evol. Microbiol.">
        <title>The Global Catalogue of Microorganisms (GCM) 10K type strain sequencing project: providing services to taxonomists for standard genome sequencing and annotation.</title>
        <authorList>
            <consortium name="The Broad Institute Genomics Platform"/>
            <consortium name="The Broad Institute Genome Sequencing Center for Infectious Disease"/>
            <person name="Wu L."/>
            <person name="Ma J."/>
        </authorList>
    </citation>
    <scope>NUCLEOTIDE SEQUENCE [LARGE SCALE GENOMIC DNA]</scope>
    <source>
        <strain evidence="2">CCUG 63830</strain>
    </source>
</reference>
<dbReference type="Gene3D" id="3.40.50.300">
    <property type="entry name" value="P-loop containing nucleotide triphosphate hydrolases"/>
    <property type="match status" value="1"/>
</dbReference>
<sequence>MSHLYYLVGPPGAGKRTVGLALARRTGAALLDNHLFNDPIFRAYGADGVSPLPDELFDLAETVRQAGLAALRLAPRHLSHILTNHLSGGERGQEVVAELRTLAAERGAAFVPVWLECPQPELEARMGRPERTERLKLRDPGLLRALLERGGTLPPPPDALVLNTAELAPDEAAQRIVAFTRVGV</sequence>
<organism evidence="1 2">
    <name type="scientific">Deinococcus multiflagellatus</name>
    <dbReference type="NCBI Taxonomy" id="1656887"/>
    <lineage>
        <taxon>Bacteria</taxon>
        <taxon>Thermotogati</taxon>
        <taxon>Deinococcota</taxon>
        <taxon>Deinococci</taxon>
        <taxon>Deinococcales</taxon>
        <taxon>Deinococcaceae</taxon>
        <taxon>Deinococcus</taxon>
    </lineage>
</organism>
<keyword evidence="2" id="KW-1185">Reference proteome</keyword>
<proteinExistence type="predicted"/>
<gene>
    <name evidence="1" type="ORF">ACFP90_07310</name>
</gene>